<sequence length="153" mass="16018">ARQGPGPGGPGVPRPGRPEPRTGVGAGPVRRAALHRTGPLGRGHARRCPRDPVDHIGRRLPQHAALRPQRPLASLSPGGSGLAPARPRPGVRGCAVGHRQRGGRQPRNGLAPASSADRDLSPPGRGGGRSGWRRPRGRAPRPPHRGRRRSTGT</sequence>
<reference evidence="2 3" key="2">
    <citation type="submission" date="2011-10" db="EMBL/GenBank/DDBJ databases">
        <title>The Genome Sequence of Actinomyces viscosus C505.</title>
        <authorList>
            <consortium name="The Broad Institute Genome Sequencing Platform"/>
            <consortium name="The Broad Institute Genome Sequencing Center for Infectious Disease"/>
            <person name="Earl A."/>
            <person name="Ward D."/>
            <person name="Feldgarden M."/>
            <person name="Gevers D."/>
            <person name="Sibley C.D."/>
            <person name="Field T.R."/>
            <person name="Grinwis M."/>
            <person name="Eshaghurshan C.S."/>
            <person name="Surette M.G."/>
            <person name="Young S.K."/>
            <person name="Zeng Q."/>
            <person name="Gargeya S."/>
            <person name="Fitzgerald M."/>
            <person name="Haas B."/>
            <person name="Abouelleil A."/>
            <person name="Alvarado L."/>
            <person name="Arachchi H.M."/>
            <person name="Berlin A."/>
            <person name="Brown A."/>
            <person name="Chapman S.B."/>
            <person name="Chen Z."/>
            <person name="Dunbar C."/>
            <person name="Freedman E."/>
            <person name="Gearin G."/>
            <person name="Goldberg J."/>
            <person name="Griggs A."/>
            <person name="Gujja S."/>
            <person name="Heiman D."/>
            <person name="Howarth C."/>
            <person name="Larson L."/>
            <person name="Lui A."/>
            <person name="MacDonald P.J.P."/>
            <person name="Montmayeur A."/>
            <person name="Murphy C."/>
            <person name="Neiman D."/>
            <person name="Pearson M."/>
            <person name="Priest M."/>
            <person name="Roberts A."/>
            <person name="Saif S."/>
            <person name="Shea T."/>
            <person name="Shenoy N."/>
            <person name="Sisk P."/>
            <person name="Stolte C."/>
            <person name="Sykes S."/>
            <person name="Wortman J."/>
            <person name="Nusbaum C."/>
            <person name="Birren B."/>
        </authorList>
    </citation>
    <scope>NUCLEOTIDE SEQUENCE [LARGE SCALE GENOMIC DNA]</scope>
    <source>
        <strain evidence="2 3">C505</strain>
    </source>
</reference>
<dbReference type="HOGENOM" id="CLU_1707884_0_0_11"/>
<organism evidence="2 3">
    <name type="scientific">Actinomyces viscosus C505</name>
    <dbReference type="NCBI Taxonomy" id="562973"/>
    <lineage>
        <taxon>Bacteria</taxon>
        <taxon>Bacillati</taxon>
        <taxon>Actinomycetota</taxon>
        <taxon>Actinomycetes</taxon>
        <taxon>Actinomycetales</taxon>
        <taxon>Actinomycetaceae</taxon>
        <taxon>Actinomyces</taxon>
    </lineage>
</organism>
<gene>
    <name evidence="2" type="ORF">HMPREF0059_00700</name>
</gene>
<evidence type="ECO:0000313" key="3">
    <source>
        <dbReference type="Proteomes" id="UP000004668"/>
    </source>
</evidence>
<comment type="caution">
    <text evidence="2">The sequence shown here is derived from an EMBL/GenBank/DDBJ whole genome shotgun (WGS) entry which is preliminary data.</text>
</comment>
<protein>
    <submittedName>
        <fullName evidence="2">Uncharacterized protein</fullName>
    </submittedName>
</protein>
<feature type="region of interest" description="Disordered" evidence="1">
    <location>
        <begin position="1"/>
        <end position="153"/>
    </location>
</feature>
<feature type="compositionally biased region" description="Basic and acidic residues" evidence="1">
    <location>
        <begin position="48"/>
        <end position="57"/>
    </location>
</feature>
<accession>F2UW97</accession>
<dbReference type="EMBL" id="ACRE02000028">
    <property type="protein sequence ID" value="EGE39350.1"/>
    <property type="molecule type" value="Genomic_DNA"/>
</dbReference>
<dbReference type="AlphaFoldDB" id="F2UW97"/>
<dbReference type="Proteomes" id="UP000004668">
    <property type="component" value="Unassembled WGS sequence"/>
</dbReference>
<name>F2UW97_ACTVI</name>
<evidence type="ECO:0000313" key="2">
    <source>
        <dbReference type="EMBL" id="EGE39350.1"/>
    </source>
</evidence>
<feature type="non-terminal residue" evidence="2">
    <location>
        <position position="1"/>
    </location>
</feature>
<evidence type="ECO:0000256" key="1">
    <source>
        <dbReference type="SAM" id="MobiDB-lite"/>
    </source>
</evidence>
<feature type="compositionally biased region" description="Basic residues" evidence="1">
    <location>
        <begin position="131"/>
        <end position="153"/>
    </location>
</feature>
<reference evidence="3" key="1">
    <citation type="submission" date="2010-02" db="EMBL/GenBank/DDBJ databases">
        <title>The Genome Sequence of Prevotella oris strain C735.</title>
        <authorList>
            <consortium name="The Broad Institute Genome Sequencing Platform"/>
            <person name="Ward D."/>
            <person name="Feldgarden M."/>
            <person name="Earl A."/>
            <person name="Young S.K."/>
            <person name="Zeng Q."/>
            <person name="Koehrsen M."/>
            <person name="Alvarado L."/>
            <person name="Berlin A."/>
            <person name="Bochicchio J."/>
            <person name="Borenstein D."/>
            <person name="Chapman S.B."/>
            <person name="Chen Z."/>
            <person name="Engels R."/>
            <person name="Freedman E."/>
            <person name="Gellesch M."/>
            <person name="Goldberg J."/>
            <person name="Griggs A."/>
            <person name="Gujja S."/>
            <person name="Heilman E."/>
            <person name="Heiman D."/>
            <person name="Hepburn T."/>
            <person name="Howarth C."/>
            <person name="Jen D."/>
            <person name="Larson L."/>
            <person name="Mehta T."/>
            <person name="Park D."/>
            <person name="Pearson M."/>
            <person name="Roberts A."/>
            <person name="Saif S."/>
            <person name="Shea T."/>
            <person name="Shenoy N."/>
            <person name="Sisk P."/>
            <person name="Stolte C."/>
            <person name="Sykes S."/>
            <person name="Thomson T."/>
            <person name="Walk T."/>
            <person name="White J."/>
            <person name="Yandava C."/>
            <person name="Sibley C.D."/>
            <person name="Field T.R."/>
            <person name="Grinwis M."/>
            <person name="Eshaghurshan C.S."/>
            <person name="Surette M.G."/>
            <person name="Haas B."/>
            <person name="Nusbaum C."/>
            <person name="Birren B."/>
        </authorList>
    </citation>
    <scope>NUCLEOTIDE SEQUENCE [LARGE SCALE GENOMIC DNA]</scope>
    <source>
        <strain evidence="3">C505</strain>
    </source>
</reference>
<proteinExistence type="predicted"/>